<evidence type="ECO:0000256" key="3">
    <source>
        <dbReference type="ARBA" id="ARBA00022630"/>
    </source>
</evidence>
<dbReference type="Pfam" id="PF02852">
    <property type="entry name" value="Pyr_redox_dim"/>
    <property type="match status" value="1"/>
</dbReference>
<evidence type="ECO:0000256" key="11">
    <source>
        <dbReference type="PIRSR" id="PIRSR000350-4"/>
    </source>
</evidence>
<keyword evidence="16" id="KW-1185">Reference proteome</keyword>
<dbReference type="GO" id="GO:0050660">
    <property type="term" value="F:flavin adenine dinucleotide binding"/>
    <property type="evidence" value="ECO:0007669"/>
    <property type="project" value="InterPro"/>
</dbReference>
<dbReference type="NCBIfam" id="NF004776">
    <property type="entry name" value="PRK06116.1"/>
    <property type="match status" value="1"/>
</dbReference>
<evidence type="ECO:0000256" key="7">
    <source>
        <dbReference type="ARBA" id="ARBA00023157"/>
    </source>
</evidence>
<keyword evidence="3 12" id="KW-0285">Flavoprotein</keyword>
<comment type="subunit">
    <text evidence="2">Homodimer.</text>
</comment>
<proteinExistence type="inferred from homology"/>
<feature type="binding site" evidence="10">
    <location>
        <begin position="184"/>
        <end position="191"/>
    </location>
    <ligand>
        <name>NAD(+)</name>
        <dbReference type="ChEBI" id="CHEBI:57540"/>
    </ligand>
</feature>
<dbReference type="InterPro" id="IPR001100">
    <property type="entry name" value="Pyr_nuc-diS_OxRdtase"/>
</dbReference>
<evidence type="ECO:0000259" key="13">
    <source>
        <dbReference type="Pfam" id="PF02852"/>
    </source>
</evidence>
<dbReference type="AlphaFoldDB" id="A0A251ZU73"/>
<evidence type="ECO:0000256" key="10">
    <source>
        <dbReference type="PIRSR" id="PIRSR000350-3"/>
    </source>
</evidence>
<comment type="cofactor">
    <cofactor evidence="10">
        <name>FAD</name>
        <dbReference type="ChEBI" id="CHEBI:57692"/>
    </cofactor>
    <text evidence="10">Binds 1 FAD per subunit.</text>
</comment>
<comment type="caution">
    <text evidence="15">The sequence shown here is derived from an EMBL/GenBank/DDBJ whole genome shotgun (WGS) entry which is preliminary data.</text>
</comment>
<dbReference type="PANTHER" id="PTHR42737:SF2">
    <property type="entry name" value="GLUTATHIONE REDUCTASE"/>
    <property type="match status" value="1"/>
</dbReference>
<protein>
    <submittedName>
        <fullName evidence="15">Glutathione reductase</fullName>
    </submittedName>
</protein>
<feature type="binding site" evidence="10">
    <location>
        <position position="313"/>
    </location>
    <ligand>
        <name>FAD</name>
        <dbReference type="ChEBI" id="CHEBI:57692"/>
    </ligand>
</feature>
<dbReference type="EMBL" id="JOPB01000007">
    <property type="protein sequence ID" value="OUI78197.1"/>
    <property type="molecule type" value="Genomic_DNA"/>
</dbReference>
<dbReference type="Pfam" id="PF07992">
    <property type="entry name" value="Pyr_redox_2"/>
    <property type="match status" value="1"/>
</dbReference>
<feature type="active site" description="Proton acceptor" evidence="9">
    <location>
        <position position="445"/>
    </location>
</feature>
<dbReference type="SUPFAM" id="SSF51905">
    <property type="entry name" value="FAD/NAD(P)-binding domain"/>
    <property type="match status" value="1"/>
</dbReference>
<keyword evidence="8 12" id="KW-0676">Redox-active center</keyword>
<dbReference type="SUPFAM" id="SSF55424">
    <property type="entry name" value="FAD/NAD-linked reductases, dimerisation (C-terminal) domain"/>
    <property type="match status" value="1"/>
</dbReference>
<evidence type="ECO:0000256" key="2">
    <source>
        <dbReference type="ARBA" id="ARBA00011738"/>
    </source>
</evidence>
<feature type="domain" description="FAD/NAD(P)-binding" evidence="14">
    <location>
        <begin position="5"/>
        <end position="328"/>
    </location>
</feature>
<dbReference type="GO" id="GO:0045454">
    <property type="term" value="P:cell redox homeostasis"/>
    <property type="evidence" value="ECO:0007669"/>
    <property type="project" value="InterPro"/>
</dbReference>
<evidence type="ECO:0000256" key="8">
    <source>
        <dbReference type="ARBA" id="ARBA00023284"/>
    </source>
</evidence>
<keyword evidence="4 10" id="KW-0274">FAD</keyword>
<dbReference type="FunFam" id="3.50.50.60:FF:000051">
    <property type="entry name" value="Glutathione reductase"/>
    <property type="match status" value="1"/>
</dbReference>
<dbReference type="InterPro" id="IPR016156">
    <property type="entry name" value="FAD/NAD-linked_Rdtase_dimer_sf"/>
</dbReference>
<dbReference type="PANTHER" id="PTHR42737">
    <property type="entry name" value="GLUTATHIONE REDUCTASE"/>
    <property type="match status" value="1"/>
</dbReference>
<gene>
    <name evidence="15" type="ORF">HK18_09100</name>
</gene>
<dbReference type="RefSeq" id="WP_086632321.1">
    <property type="nucleotide sequence ID" value="NZ_JOPB01000007.1"/>
</dbReference>
<dbReference type="Proteomes" id="UP000194946">
    <property type="component" value="Unassembled WGS sequence"/>
</dbReference>
<feature type="binding site" evidence="10">
    <location>
        <position position="51"/>
    </location>
    <ligand>
        <name>FAD</name>
        <dbReference type="ChEBI" id="CHEBI:57692"/>
    </ligand>
</feature>
<dbReference type="GO" id="GO:0006749">
    <property type="term" value="P:glutathione metabolic process"/>
    <property type="evidence" value="ECO:0007669"/>
    <property type="project" value="TreeGrafter"/>
</dbReference>
<evidence type="ECO:0000256" key="12">
    <source>
        <dbReference type="RuleBase" id="RU003691"/>
    </source>
</evidence>
<evidence type="ECO:0000313" key="16">
    <source>
        <dbReference type="Proteomes" id="UP000194946"/>
    </source>
</evidence>
<evidence type="ECO:0000256" key="4">
    <source>
        <dbReference type="ARBA" id="ARBA00022827"/>
    </source>
</evidence>
<dbReference type="InterPro" id="IPR023753">
    <property type="entry name" value="FAD/NAD-binding_dom"/>
</dbReference>
<name>A0A251ZU73_9PROT</name>
<feature type="binding site" evidence="10">
    <location>
        <begin position="149"/>
        <end position="151"/>
    </location>
    <ligand>
        <name>FAD</name>
        <dbReference type="ChEBI" id="CHEBI:57692"/>
    </ligand>
</feature>
<reference evidence="16" key="1">
    <citation type="submission" date="2014-06" db="EMBL/GenBank/DDBJ databases">
        <authorList>
            <person name="Winans N.J."/>
            <person name="Newell P.D."/>
            <person name="Douglas A.E."/>
        </authorList>
    </citation>
    <scope>NUCLEOTIDE SEQUENCE [LARGE SCALE GENOMIC DNA]</scope>
    <source>
        <strain evidence="16">DmL_052</strain>
    </source>
</reference>
<dbReference type="GO" id="GO:0005829">
    <property type="term" value="C:cytosol"/>
    <property type="evidence" value="ECO:0007669"/>
    <property type="project" value="TreeGrafter"/>
</dbReference>
<evidence type="ECO:0000256" key="9">
    <source>
        <dbReference type="PIRSR" id="PIRSR000350-2"/>
    </source>
</evidence>
<sequence length="465" mass="50618">MTYDFDLIVIGAGSGGVRCARIAAGHGAKVAIIEKQHWGGTCVNIGCVPKKLMMFASTFGDLVEDSHGYGWDTQKGHHHWQQLIQAKDKEINRLNEIYVSMLQKAGVTIFRGAASFKDAHTINIAQSVLSEDNAQGLLNITAKHIVIATGSSPSILDVEGKEHAITSDQAFYLKERPQRVSIVGSGYIGIEFAGIFAGLGSQVDLVYRQPLPLRGFDQDMRQALHDAIAARSGITQHTGRSPVKVSKDGNVYQLHLDNGEVIETDCVFFATGRHPNIEGLGLENAQIEITKKKQIIVNDDFVTSASNVYAIGDVIDKINLTPVAIAQGHALADRLFAGKVRKSAYDATPKAVFFYPPLASVGLSEEEAEQKGEVEIYISQFTSMKYVFTERKIKTYIKMIVDKASQNVVGLHMLGDDAPEIMQGFAVAIAAGLTKSDFDQTIGIHPSSAEELVTLRQVTRTSQKS</sequence>
<comment type="similarity">
    <text evidence="1 12">Belongs to the class-I pyridine nucleotide-disulfide oxidoreductase family.</text>
</comment>
<keyword evidence="5" id="KW-0521">NADP</keyword>
<keyword evidence="10" id="KW-0547">Nucleotide-binding</keyword>
<dbReference type="InterPro" id="IPR046952">
    <property type="entry name" value="GSHR/TRXR-like"/>
</dbReference>
<evidence type="ECO:0000256" key="5">
    <source>
        <dbReference type="ARBA" id="ARBA00022857"/>
    </source>
</evidence>
<dbReference type="GO" id="GO:0004362">
    <property type="term" value="F:glutathione-disulfide reductase (NADPH) activity"/>
    <property type="evidence" value="ECO:0007669"/>
    <property type="project" value="TreeGrafter"/>
</dbReference>
<organism evidence="15 16">
    <name type="scientific">Commensalibacter intestini</name>
    <dbReference type="NCBI Taxonomy" id="479936"/>
    <lineage>
        <taxon>Bacteria</taxon>
        <taxon>Pseudomonadati</taxon>
        <taxon>Pseudomonadota</taxon>
        <taxon>Alphaproteobacteria</taxon>
        <taxon>Acetobacterales</taxon>
        <taxon>Acetobacteraceae</taxon>
    </lineage>
</organism>
<dbReference type="GO" id="GO:0034599">
    <property type="term" value="P:cellular response to oxidative stress"/>
    <property type="evidence" value="ECO:0007669"/>
    <property type="project" value="TreeGrafter"/>
</dbReference>
<keyword evidence="7" id="KW-1015">Disulfide bond</keyword>
<dbReference type="InterPro" id="IPR012999">
    <property type="entry name" value="Pyr_OxRdtase_I_AS"/>
</dbReference>
<dbReference type="PROSITE" id="PS00076">
    <property type="entry name" value="PYRIDINE_REDOX_1"/>
    <property type="match status" value="1"/>
</dbReference>
<feature type="domain" description="Pyridine nucleotide-disulphide oxidoreductase dimerisation" evidence="13">
    <location>
        <begin position="348"/>
        <end position="455"/>
    </location>
</feature>
<dbReference type="InterPro" id="IPR004099">
    <property type="entry name" value="Pyr_nucl-diS_OxRdtase_dimer"/>
</dbReference>
<evidence type="ECO:0000256" key="6">
    <source>
        <dbReference type="ARBA" id="ARBA00023002"/>
    </source>
</evidence>
<dbReference type="PRINTS" id="PR00368">
    <property type="entry name" value="FADPNR"/>
</dbReference>
<keyword evidence="6 12" id="KW-0560">Oxidoreductase</keyword>
<accession>A0A251ZU73</accession>
<evidence type="ECO:0000259" key="14">
    <source>
        <dbReference type="Pfam" id="PF07992"/>
    </source>
</evidence>
<feature type="binding site" evidence="10">
    <location>
        <position position="272"/>
    </location>
    <ligand>
        <name>NAD(+)</name>
        <dbReference type="ChEBI" id="CHEBI:57540"/>
    </ligand>
</feature>
<keyword evidence="10" id="KW-0520">NAD</keyword>
<dbReference type="Gene3D" id="3.30.390.30">
    <property type="match status" value="1"/>
</dbReference>
<dbReference type="InterPro" id="IPR036188">
    <property type="entry name" value="FAD/NAD-bd_sf"/>
</dbReference>
<feature type="disulfide bond" description="Redox-active" evidence="11">
    <location>
        <begin position="42"/>
        <end position="47"/>
    </location>
</feature>
<evidence type="ECO:0000256" key="1">
    <source>
        <dbReference type="ARBA" id="ARBA00007532"/>
    </source>
</evidence>
<dbReference type="PRINTS" id="PR00411">
    <property type="entry name" value="PNDRDTASEI"/>
</dbReference>
<evidence type="ECO:0000313" key="15">
    <source>
        <dbReference type="EMBL" id="OUI78197.1"/>
    </source>
</evidence>
<dbReference type="Gene3D" id="3.50.50.60">
    <property type="entry name" value="FAD/NAD(P)-binding domain"/>
    <property type="match status" value="2"/>
</dbReference>
<dbReference type="PIRSF" id="PIRSF000350">
    <property type="entry name" value="Mercury_reductase_MerA"/>
    <property type="match status" value="1"/>
</dbReference>